<dbReference type="PANTHER" id="PTHR34107:SF4">
    <property type="entry name" value="SLL1222 PROTEIN"/>
    <property type="match status" value="1"/>
</dbReference>
<feature type="domain" description="Putative restriction endonuclease" evidence="1">
    <location>
        <begin position="107"/>
        <end position="234"/>
    </location>
</feature>
<dbReference type="InterPro" id="IPR011335">
    <property type="entry name" value="Restrct_endonuc-II-like"/>
</dbReference>
<evidence type="ECO:0000313" key="3">
    <source>
        <dbReference type="Proteomes" id="UP000271624"/>
    </source>
</evidence>
<dbReference type="CDD" id="cd06260">
    <property type="entry name" value="DUF820-like"/>
    <property type="match status" value="1"/>
</dbReference>
<evidence type="ECO:0000313" key="2">
    <source>
        <dbReference type="EMBL" id="RUT08615.1"/>
    </source>
</evidence>
<comment type="caution">
    <text evidence="2">The sequence shown here is derived from an EMBL/GenBank/DDBJ whole genome shotgun (WGS) entry which is preliminary data.</text>
</comment>
<dbReference type="InterPro" id="IPR012296">
    <property type="entry name" value="Nuclease_put_TT1808"/>
</dbReference>
<organism evidence="2 3">
    <name type="scientific">Dulcicalothrix desertica PCC 7102</name>
    <dbReference type="NCBI Taxonomy" id="232991"/>
    <lineage>
        <taxon>Bacteria</taxon>
        <taxon>Bacillati</taxon>
        <taxon>Cyanobacteriota</taxon>
        <taxon>Cyanophyceae</taxon>
        <taxon>Nostocales</taxon>
        <taxon>Calotrichaceae</taxon>
        <taxon>Dulcicalothrix</taxon>
    </lineage>
</organism>
<keyword evidence="3" id="KW-1185">Reference proteome</keyword>
<dbReference type="Pfam" id="PF05685">
    <property type="entry name" value="Uma2"/>
    <property type="match status" value="1"/>
</dbReference>
<accession>A0A433VRF3</accession>
<dbReference type="Proteomes" id="UP000271624">
    <property type="component" value="Unassembled WGS sequence"/>
</dbReference>
<evidence type="ECO:0000259" key="1">
    <source>
        <dbReference type="Pfam" id="PF05685"/>
    </source>
</evidence>
<dbReference type="OrthoDB" id="526759at2"/>
<reference evidence="2" key="2">
    <citation type="journal article" date="2019" name="Genome Biol. Evol.">
        <title>Day and night: Metabolic profiles and evolutionary relationships of six axenic non-marine cyanobacteria.</title>
        <authorList>
            <person name="Will S.E."/>
            <person name="Henke P."/>
            <person name="Boedeker C."/>
            <person name="Huang S."/>
            <person name="Brinkmann H."/>
            <person name="Rohde M."/>
            <person name="Jarek M."/>
            <person name="Friedl T."/>
            <person name="Seufert S."/>
            <person name="Schumacher M."/>
            <person name="Overmann J."/>
            <person name="Neumann-Schaal M."/>
            <person name="Petersen J."/>
        </authorList>
    </citation>
    <scope>NUCLEOTIDE SEQUENCE [LARGE SCALE GENOMIC DNA]</scope>
    <source>
        <strain evidence="2">PCC 7102</strain>
    </source>
</reference>
<dbReference type="Gene3D" id="3.90.1570.10">
    <property type="entry name" value="tt1808, chain A"/>
    <property type="match status" value="1"/>
</dbReference>
<protein>
    <recommendedName>
        <fullName evidence="1">Putative restriction endonuclease domain-containing protein</fullName>
    </recommendedName>
</protein>
<dbReference type="EMBL" id="RSCL01000003">
    <property type="protein sequence ID" value="RUT08615.1"/>
    <property type="molecule type" value="Genomic_DNA"/>
</dbReference>
<reference evidence="2" key="1">
    <citation type="submission" date="2018-12" db="EMBL/GenBank/DDBJ databases">
        <authorList>
            <person name="Will S."/>
            <person name="Neumann-Schaal M."/>
            <person name="Henke P."/>
        </authorList>
    </citation>
    <scope>NUCLEOTIDE SEQUENCE</scope>
    <source>
        <strain evidence="2">PCC 7102</strain>
    </source>
</reference>
<dbReference type="SUPFAM" id="SSF52980">
    <property type="entry name" value="Restriction endonuclease-like"/>
    <property type="match status" value="1"/>
</dbReference>
<name>A0A433VRF3_9CYAN</name>
<sequence>MTSELLDEYLQWQAKTKIELVDGQLTIGKNKSLSRLLFNQILRGWGALSAVALAPEQLWWQALSLAFEAPVVPDLNAIDASAIRNWASGINFTPEVTKLTRRGRKCSNIRQTLYMALFGLRRGEIGESLGGGFVNRLGANAFMPDILFYKSQSINRIYDYYLDGPAELIIEFITPGHESYDTEVKRSYYQAAGVPEYWIFDVEQENIEFLRLEDGVYQPQQILNGRYEVSSIPGLTFLPAKLWETANDFTYLSENDLFEVASDASKVGSIKPVGEGIDWSRGELGFTPALEEPVPIMFEDYIYWCPEPKFEFMDGKPYIGSRDGIKGLIGMFLMTFGLVESVKLLHPREWVEALLTQRFSVQNIQEYKAQVWQLVHEVAVLLREKYGATRLGVIGRLVKPEPLNFWDEITIVAWNFPLGKMGKAYVAVSEFSESFYLHLIDVEDATDIQLRAIASELIEI</sequence>
<gene>
    <name evidence="2" type="ORF">DSM106972_017830</name>
</gene>
<dbReference type="AlphaFoldDB" id="A0A433VRF3"/>
<dbReference type="PANTHER" id="PTHR34107">
    <property type="entry name" value="SLL0198 PROTEIN-RELATED"/>
    <property type="match status" value="1"/>
</dbReference>
<dbReference type="InterPro" id="IPR008538">
    <property type="entry name" value="Uma2"/>
</dbReference>
<dbReference type="RefSeq" id="WP_127080391.1">
    <property type="nucleotide sequence ID" value="NZ_RSCL01000003.1"/>
</dbReference>
<proteinExistence type="predicted"/>